<feature type="signal peptide" evidence="1">
    <location>
        <begin position="1"/>
        <end position="24"/>
    </location>
</feature>
<keyword evidence="4" id="KW-1185">Reference proteome</keyword>
<comment type="caution">
    <text evidence="3">The sequence shown here is derived from an EMBL/GenBank/DDBJ whole genome shotgun (WGS) entry which is preliminary data.</text>
</comment>
<organism evidence="3 4">
    <name type="scientific">Winogradskyella pacifica</name>
    <dbReference type="NCBI Taxonomy" id="664642"/>
    <lineage>
        <taxon>Bacteria</taxon>
        <taxon>Pseudomonadati</taxon>
        <taxon>Bacteroidota</taxon>
        <taxon>Flavobacteriia</taxon>
        <taxon>Flavobacteriales</taxon>
        <taxon>Flavobacteriaceae</taxon>
        <taxon>Winogradskyella</taxon>
    </lineage>
</organism>
<sequence length="188" mass="21214">MKHLQAIKFLAFTFIILISATSCSKDEMDNTDQLAAVSVRLKSTTQDLNKVYLDIADVQIRVTEEKSVSNWVSLNAINTGTHNVSALNADNQLQLVSYFEIKSAYVYEIRIVLGDNNFMDIDQTLFSLDVADKGNATPSNLVNTEFESNHIYDIVIDLNLDESISFNASDNMMVLNPKLYTEIRDIQY</sequence>
<accession>A0A3D9N4Z3</accession>
<proteinExistence type="predicted"/>
<feature type="chain" id="PRO_5017651113" evidence="1">
    <location>
        <begin position="25"/>
        <end position="188"/>
    </location>
</feature>
<name>A0A3D9N4Z3_9FLAO</name>
<dbReference type="RefSeq" id="WP_181897133.1">
    <property type="nucleotide sequence ID" value="NZ_QREI01000001.1"/>
</dbReference>
<protein>
    <submittedName>
        <fullName evidence="3">Uncharacterized protein DUF4382</fullName>
    </submittedName>
</protein>
<gene>
    <name evidence="3" type="ORF">DFQ09_101697</name>
</gene>
<dbReference type="PROSITE" id="PS51257">
    <property type="entry name" value="PROKAR_LIPOPROTEIN"/>
    <property type="match status" value="1"/>
</dbReference>
<dbReference type="AlphaFoldDB" id="A0A3D9N4Z3"/>
<dbReference type="Pfam" id="PF14321">
    <property type="entry name" value="DUF4382"/>
    <property type="match status" value="1"/>
</dbReference>
<dbReference type="EMBL" id="QREI01000001">
    <property type="protein sequence ID" value="REE27858.1"/>
    <property type="molecule type" value="Genomic_DNA"/>
</dbReference>
<evidence type="ECO:0000259" key="2">
    <source>
        <dbReference type="Pfam" id="PF14321"/>
    </source>
</evidence>
<dbReference type="Proteomes" id="UP000256919">
    <property type="component" value="Unassembled WGS sequence"/>
</dbReference>
<dbReference type="InterPro" id="IPR025491">
    <property type="entry name" value="DUF4382"/>
</dbReference>
<evidence type="ECO:0000256" key="1">
    <source>
        <dbReference type="SAM" id="SignalP"/>
    </source>
</evidence>
<feature type="domain" description="DUF4382" evidence="2">
    <location>
        <begin position="38"/>
        <end position="174"/>
    </location>
</feature>
<evidence type="ECO:0000313" key="3">
    <source>
        <dbReference type="EMBL" id="REE27858.1"/>
    </source>
</evidence>
<reference evidence="3 4" key="1">
    <citation type="submission" date="2018-07" db="EMBL/GenBank/DDBJ databases">
        <title>Genomic Encyclopedia of Type Strains, Phase III (KMG-III): the genomes of soil and plant-associated and newly described type strains.</title>
        <authorList>
            <person name="Whitman W."/>
        </authorList>
    </citation>
    <scope>NUCLEOTIDE SEQUENCE [LARGE SCALE GENOMIC DNA]</scope>
    <source>
        <strain evidence="3 4">CECT 7948</strain>
    </source>
</reference>
<evidence type="ECO:0000313" key="4">
    <source>
        <dbReference type="Proteomes" id="UP000256919"/>
    </source>
</evidence>
<keyword evidence="1" id="KW-0732">Signal</keyword>